<reference evidence="1" key="1">
    <citation type="submission" date="2023-05" db="EMBL/GenBank/DDBJ databases">
        <title>Nepenthes gracilis genome sequencing.</title>
        <authorList>
            <person name="Fukushima K."/>
        </authorList>
    </citation>
    <scope>NUCLEOTIDE SEQUENCE</scope>
    <source>
        <strain evidence="1">SING2019-196</strain>
    </source>
</reference>
<sequence>MISRASSRDGRVDIMLTTPVTIQFLGRLTLTSPAALEASLDLCKKLLRDHDGPRLFSSIPLPSNGSSHPSPASSYRRLLRPQHTLAPCLDLSKCLGFLWMKCLKKAPPSNADKKAFNLTPSVNFAIFLDFYDKSGNKSPQTLPSTLLYTSKVLGLLLDPLVGDELREKTYCQLIK</sequence>
<dbReference type="EMBL" id="BSYO01000025">
    <property type="protein sequence ID" value="GMH23086.1"/>
    <property type="molecule type" value="Genomic_DNA"/>
</dbReference>
<evidence type="ECO:0000313" key="1">
    <source>
        <dbReference type="EMBL" id="GMH23086.1"/>
    </source>
</evidence>
<proteinExistence type="predicted"/>
<gene>
    <name evidence="1" type="ORF">Nepgr_024929</name>
</gene>
<accession>A0AAD3Y0Z5</accession>
<evidence type="ECO:0000313" key="2">
    <source>
        <dbReference type="Proteomes" id="UP001279734"/>
    </source>
</evidence>
<dbReference type="AlphaFoldDB" id="A0AAD3Y0Z5"/>
<protein>
    <submittedName>
        <fullName evidence="1">Uncharacterized protein</fullName>
    </submittedName>
</protein>
<comment type="caution">
    <text evidence="1">The sequence shown here is derived from an EMBL/GenBank/DDBJ whole genome shotgun (WGS) entry which is preliminary data.</text>
</comment>
<organism evidence="1 2">
    <name type="scientific">Nepenthes gracilis</name>
    <name type="common">Slender pitcher plant</name>
    <dbReference type="NCBI Taxonomy" id="150966"/>
    <lineage>
        <taxon>Eukaryota</taxon>
        <taxon>Viridiplantae</taxon>
        <taxon>Streptophyta</taxon>
        <taxon>Embryophyta</taxon>
        <taxon>Tracheophyta</taxon>
        <taxon>Spermatophyta</taxon>
        <taxon>Magnoliopsida</taxon>
        <taxon>eudicotyledons</taxon>
        <taxon>Gunneridae</taxon>
        <taxon>Pentapetalae</taxon>
        <taxon>Caryophyllales</taxon>
        <taxon>Nepenthaceae</taxon>
        <taxon>Nepenthes</taxon>
    </lineage>
</organism>
<name>A0AAD3Y0Z5_NEPGR</name>
<dbReference type="Proteomes" id="UP001279734">
    <property type="component" value="Unassembled WGS sequence"/>
</dbReference>
<keyword evidence="2" id="KW-1185">Reference proteome</keyword>